<dbReference type="STRING" id="1210090.GCA_001613185_02467"/>
<protein>
    <submittedName>
        <fullName evidence="2">Uncharacterized protein</fullName>
    </submittedName>
</protein>
<evidence type="ECO:0000313" key="2">
    <source>
        <dbReference type="EMBL" id="RBO82100.1"/>
    </source>
</evidence>
<dbReference type="AlphaFoldDB" id="A0A366CWA1"/>
<proteinExistence type="predicted"/>
<dbReference type="OrthoDB" id="4747530at2"/>
<dbReference type="EMBL" id="QNRE01000025">
    <property type="protein sequence ID" value="RBO82100.1"/>
    <property type="molecule type" value="Genomic_DNA"/>
</dbReference>
<reference evidence="2 3" key="1">
    <citation type="submission" date="2018-06" db="EMBL/GenBank/DDBJ databases">
        <title>Genomic Encyclopedia of Type Strains, Phase IV (KMG-IV): sequencing the most valuable type-strain genomes for metagenomic binning, comparative biology and taxonomic classification.</title>
        <authorList>
            <person name="Goeker M."/>
        </authorList>
    </citation>
    <scope>NUCLEOTIDE SEQUENCE [LARGE SCALE GENOMIC DNA]</scope>
    <source>
        <strain evidence="2 3">DSM 44599</strain>
    </source>
</reference>
<evidence type="ECO:0000313" key="3">
    <source>
        <dbReference type="Proteomes" id="UP000252586"/>
    </source>
</evidence>
<accession>A0A366CWA1</accession>
<comment type="caution">
    <text evidence="2">The sequence shown here is derived from an EMBL/GenBank/DDBJ whole genome shotgun (WGS) entry which is preliminary data.</text>
</comment>
<gene>
    <name evidence="2" type="ORF">DFR74_12555</name>
</gene>
<keyword evidence="3" id="KW-1185">Reference proteome</keyword>
<sequence length="380" mass="41547">MAREYAQIRLAIWNDDDFRALSPAAQHLYFMLLTSPTMTYCGVADWRPGRMVANAGAWTVGQLRAAAEELASGLYVVIDESTEEVLVRSYIRHDGLMKNPKTAVSMTIAFAGTASPVLRGVIVHELHRLRDREPNLGSWALEKVGEVMARKAIDPKGFPLPFEVGYGVDQGADHPLDYPQGLPVDHPVAFGETQGVGLPQGFLPAPAPAPLTSSIGGYVTGVRHVPEPAPAADAPPPKFHPEHPDAHVADCADCGATAERYEAWLRGRLAATEPPRFCPRHPGGTSDPCHDCRTLRELHERWTASRKRAAEVAHAAERKAKSEIERRAVEACSLCDDDGYRGTTLCTHEPPRTRPTLREQFEALRAETAQPATEPEDSHA</sequence>
<evidence type="ECO:0000256" key="1">
    <source>
        <dbReference type="SAM" id="MobiDB-lite"/>
    </source>
</evidence>
<name>A0A366CWA1_9NOCA</name>
<dbReference type="Proteomes" id="UP000252586">
    <property type="component" value="Unassembled WGS sequence"/>
</dbReference>
<feature type="region of interest" description="Disordered" evidence="1">
    <location>
        <begin position="360"/>
        <end position="380"/>
    </location>
</feature>
<organism evidence="2 3">
    <name type="scientific">Nocardia puris</name>
    <dbReference type="NCBI Taxonomy" id="208602"/>
    <lineage>
        <taxon>Bacteria</taxon>
        <taxon>Bacillati</taxon>
        <taxon>Actinomycetota</taxon>
        <taxon>Actinomycetes</taxon>
        <taxon>Mycobacteriales</taxon>
        <taxon>Nocardiaceae</taxon>
        <taxon>Nocardia</taxon>
    </lineage>
</organism>
<dbReference type="RefSeq" id="WP_067508015.1">
    <property type="nucleotide sequence ID" value="NZ_QNRE01000025.1"/>
</dbReference>